<reference evidence="2" key="1">
    <citation type="journal article" date="2020" name="Nat. Genet.">
        <title>Genomic diversifications of five Gossypium allopolyploid species and their impact on cotton improvement.</title>
        <authorList>
            <person name="Chen Z.J."/>
            <person name="Sreedasyam A."/>
            <person name="Ando A."/>
            <person name="Song Q."/>
            <person name="De Santiago L.M."/>
            <person name="Hulse-Kemp A.M."/>
            <person name="Ding M."/>
            <person name="Ye W."/>
            <person name="Kirkbride R.C."/>
            <person name="Jenkins J."/>
            <person name="Plott C."/>
            <person name="Lovell J."/>
            <person name="Lin Y.M."/>
            <person name="Vaughn R."/>
            <person name="Liu B."/>
            <person name="Simpson S."/>
            <person name="Scheffler B.E."/>
            <person name="Wen L."/>
            <person name="Saski C.A."/>
            <person name="Grover C.E."/>
            <person name="Hu G."/>
            <person name="Conover J.L."/>
            <person name="Carlson J.W."/>
            <person name="Shu S."/>
            <person name="Boston L.B."/>
            <person name="Williams M."/>
            <person name="Peterson D.G."/>
            <person name="McGee K."/>
            <person name="Jones D.C."/>
            <person name="Wendel J.F."/>
            <person name="Stelly D.M."/>
            <person name="Grimwood J."/>
            <person name="Schmutz J."/>
        </authorList>
    </citation>
    <scope>NUCLEOTIDE SEQUENCE [LARGE SCALE GENOMIC DNA]</scope>
    <source>
        <strain evidence="2">cv. TM-1</strain>
    </source>
</reference>
<keyword evidence="2" id="KW-1185">Reference proteome</keyword>
<dbReference type="KEGG" id="ghi:107908444"/>
<accession>A0A1U8JQT9</accession>
<feature type="domain" description="RNase H type-1" evidence="1">
    <location>
        <begin position="90"/>
        <end position="153"/>
    </location>
</feature>
<dbReference type="SUPFAM" id="SSF53098">
    <property type="entry name" value="Ribonuclease H-like"/>
    <property type="match status" value="1"/>
</dbReference>
<dbReference type="RefSeq" id="XP_016691108.1">
    <property type="nucleotide sequence ID" value="XM_016835619.1"/>
</dbReference>
<evidence type="ECO:0000313" key="3">
    <source>
        <dbReference type="RefSeq" id="XP_016691108.1"/>
    </source>
</evidence>
<dbReference type="PANTHER" id="PTHR48475:SF1">
    <property type="entry name" value="RNASE H TYPE-1 DOMAIN-CONTAINING PROTEIN"/>
    <property type="match status" value="1"/>
</dbReference>
<dbReference type="Gene3D" id="3.30.420.10">
    <property type="entry name" value="Ribonuclease H-like superfamily/Ribonuclease H"/>
    <property type="match status" value="1"/>
</dbReference>
<dbReference type="PaxDb" id="3635-A0A1U8JQT9"/>
<evidence type="ECO:0000259" key="1">
    <source>
        <dbReference type="Pfam" id="PF13456"/>
    </source>
</evidence>
<dbReference type="InterPro" id="IPR012337">
    <property type="entry name" value="RNaseH-like_sf"/>
</dbReference>
<gene>
    <name evidence="3" type="primary">LOC107908444</name>
</gene>
<organism evidence="2 3">
    <name type="scientific">Gossypium hirsutum</name>
    <name type="common">Upland cotton</name>
    <name type="synonym">Gossypium mexicanum</name>
    <dbReference type="NCBI Taxonomy" id="3635"/>
    <lineage>
        <taxon>Eukaryota</taxon>
        <taxon>Viridiplantae</taxon>
        <taxon>Streptophyta</taxon>
        <taxon>Embryophyta</taxon>
        <taxon>Tracheophyta</taxon>
        <taxon>Spermatophyta</taxon>
        <taxon>Magnoliopsida</taxon>
        <taxon>eudicotyledons</taxon>
        <taxon>Gunneridae</taxon>
        <taxon>Pentapetalae</taxon>
        <taxon>rosids</taxon>
        <taxon>malvids</taxon>
        <taxon>Malvales</taxon>
        <taxon>Malvaceae</taxon>
        <taxon>Malvoideae</taxon>
        <taxon>Gossypium</taxon>
    </lineage>
</organism>
<evidence type="ECO:0000313" key="2">
    <source>
        <dbReference type="Proteomes" id="UP000818029"/>
    </source>
</evidence>
<proteinExistence type="predicted"/>
<dbReference type="InterPro" id="IPR002156">
    <property type="entry name" value="RNaseH_domain"/>
</dbReference>
<dbReference type="Proteomes" id="UP000818029">
    <property type="component" value="Chromosome D06"/>
</dbReference>
<dbReference type="PANTHER" id="PTHR48475">
    <property type="entry name" value="RIBONUCLEASE H"/>
    <property type="match status" value="1"/>
</dbReference>
<sequence length="333" mass="38694">MIESTALNVRMARWKILLSKFDIVYVNQKAIKGSAIVDFFASRALEDYEPLNFNFPNEDLMYVATTKKDSQENCPWRLNFEGASNVVGNGIGAVLVSSNGYHYPFTSKLDFDCTNNMAEYEACIMGIWAAIEQKIKILEVYGDSAMMADALATLASMMKVNKPEDMKPIQISIHETPAPCYSIEEEENYNHPWYQDILRYVKNREYPNHATENDKRMLRRLAIDYVLDGEILYMRGKDQVLLRCVDAVEAKKTLEEVYEGICGMHANGFTMARQMDFQEQFFKERIKFIHEVRDEKEEIFEKMQHQGREKVKQSNPNPSNAEGYKCRWFNLIR</sequence>
<reference evidence="3" key="2">
    <citation type="submission" date="2025-08" db="UniProtKB">
        <authorList>
            <consortium name="RefSeq"/>
        </authorList>
    </citation>
    <scope>IDENTIFICATION</scope>
</reference>
<dbReference type="GO" id="GO:0003676">
    <property type="term" value="F:nucleic acid binding"/>
    <property type="evidence" value="ECO:0007669"/>
    <property type="project" value="InterPro"/>
</dbReference>
<name>A0A1U8JQT9_GOSHI</name>
<dbReference type="Pfam" id="PF13456">
    <property type="entry name" value="RVT_3"/>
    <property type="match status" value="1"/>
</dbReference>
<dbReference type="AlphaFoldDB" id="A0A1U8JQT9"/>
<dbReference type="InterPro" id="IPR036397">
    <property type="entry name" value="RNaseH_sf"/>
</dbReference>
<protein>
    <recommendedName>
        <fullName evidence="1">RNase H type-1 domain-containing protein</fullName>
    </recommendedName>
</protein>
<dbReference type="GO" id="GO:0004523">
    <property type="term" value="F:RNA-DNA hybrid ribonuclease activity"/>
    <property type="evidence" value="ECO:0007669"/>
    <property type="project" value="InterPro"/>
</dbReference>
<dbReference type="GeneID" id="107908444"/>